<dbReference type="AlphaFoldDB" id="A0A3A6U1X5"/>
<dbReference type="RefSeq" id="WP_121851694.1">
    <property type="nucleotide sequence ID" value="NZ_CP037952.1"/>
</dbReference>
<evidence type="ECO:0000313" key="1">
    <source>
        <dbReference type="EMBL" id="RJY19457.1"/>
    </source>
</evidence>
<organism evidence="1 2">
    <name type="scientific">Parashewanella spongiae</name>
    <dbReference type="NCBI Taxonomy" id="342950"/>
    <lineage>
        <taxon>Bacteria</taxon>
        <taxon>Pseudomonadati</taxon>
        <taxon>Pseudomonadota</taxon>
        <taxon>Gammaproteobacteria</taxon>
        <taxon>Alteromonadales</taxon>
        <taxon>Shewanellaceae</taxon>
        <taxon>Parashewanella</taxon>
    </lineage>
</organism>
<accession>A0A3A6U1X5</accession>
<sequence>MIKIINEYQPLPALLPINDSSLTLSGDETIHTLSTKLANYRVDLEFRCPWISWVNFFKANNGEENKQIKANLRKPRSWFKRQLFSSDSRNGSTLLVEILMKTTTSTQAIELIEGLGEKHETKVKCLRIMQYLDSIFGKHLQYTFNDEQVEYGFSVADIHALSMAARNNKET</sequence>
<comment type="caution">
    <text evidence="1">The sequence shown here is derived from an EMBL/GenBank/DDBJ whole genome shotgun (WGS) entry which is preliminary data.</text>
</comment>
<protein>
    <submittedName>
        <fullName evidence="1">Uncharacterized protein</fullName>
    </submittedName>
</protein>
<reference evidence="1 2" key="1">
    <citation type="submission" date="2018-09" db="EMBL/GenBank/DDBJ databases">
        <title>Phylogeny of the Shewanellaceae, and recommendation for two new genera, Pseudoshewanella and Parashewanella.</title>
        <authorList>
            <person name="Wang G."/>
        </authorList>
    </citation>
    <scope>NUCLEOTIDE SEQUENCE [LARGE SCALE GENOMIC DNA]</scope>
    <source>
        <strain evidence="1 2">KCTC 22492</strain>
    </source>
</reference>
<evidence type="ECO:0000313" key="2">
    <source>
        <dbReference type="Proteomes" id="UP000273022"/>
    </source>
</evidence>
<gene>
    <name evidence="1" type="ORF">D5R81_00465</name>
</gene>
<dbReference type="EMBL" id="QYYH01000002">
    <property type="protein sequence ID" value="RJY19457.1"/>
    <property type="molecule type" value="Genomic_DNA"/>
</dbReference>
<keyword evidence="2" id="KW-1185">Reference proteome</keyword>
<dbReference type="Proteomes" id="UP000273022">
    <property type="component" value="Unassembled WGS sequence"/>
</dbReference>
<proteinExistence type="predicted"/>
<name>A0A3A6U1X5_9GAMM</name>